<evidence type="ECO:0000259" key="1">
    <source>
        <dbReference type="Pfam" id="PF04784"/>
    </source>
</evidence>
<protein>
    <recommendedName>
        <fullName evidence="1">DUF547 domain-containing protein</fullName>
    </recommendedName>
</protein>
<organism evidence="2 3">
    <name type="scientific">Brachionus calyciflorus</name>
    <dbReference type="NCBI Taxonomy" id="104777"/>
    <lineage>
        <taxon>Eukaryota</taxon>
        <taxon>Metazoa</taxon>
        <taxon>Spiralia</taxon>
        <taxon>Gnathifera</taxon>
        <taxon>Rotifera</taxon>
        <taxon>Eurotatoria</taxon>
        <taxon>Monogononta</taxon>
        <taxon>Pseudotrocha</taxon>
        <taxon>Ploima</taxon>
        <taxon>Brachionidae</taxon>
        <taxon>Brachionus</taxon>
    </lineage>
</organism>
<dbReference type="Proteomes" id="UP000663879">
    <property type="component" value="Unassembled WGS sequence"/>
</dbReference>
<dbReference type="InterPro" id="IPR006869">
    <property type="entry name" value="DUF547"/>
</dbReference>
<sequence length="166" mass="19511">MAYQIGPYKFSLDDIEHGILRSNRLHPTKNIQFFAPNDPRLKFKVKNFDPRIHFALNCGAKGCPPISFYTIENVERGLQAASINFCTNETEIDTNECKISLSRLFLWYGSDFVSDKNFYNEQILEFIGKNLRECDEKATQFKELMRTKMQVNIEYSNYDWEINNKI</sequence>
<reference evidence="2" key="1">
    <citation type="submission" date="2021-02" db="EMBL/GenBank/DDBJ databases">
        <authorList>
            <person name="Nowell W R."/>
        </authorList>
    </citation>
    <scope>NUCLEOTIDE SEQUENCE</scope>
    <source>
        <strain evidence="2">Ploen Becks lab</strain>
    </source>
</reference>
<name>A0A814Q1V1_9BILA</name>
<dbReference type="PANTHER" id="PTHR46361">
    <property type="entry name" value="ELECTRON CARRIER/ PROTEIN DISULFIDE OXIDOREDUCTASE"/>
    <property type="match status" value="1"/>
</dbReference>
<dbReference type="AlphaFoldDB" id="A0A814Q1V1"/>
<proteinExistence type="predicted"/>
<accession>A0A814Q1V1</accession>
<evidence type="ECO:0000313" key="2">
    <source>
        <dbReference type="EMBL" id="CAF1113618.1"/>
    </source>
</evidence>
<evidence type="ECO:0000313" key="3">
    <source>
        <dbReference type="Proteomes" id="UP000663879"/>
    </source>
</evidence>
<feature type="domain" description="DUF547" evidence="1">
    <location>
        <begin position="2"/>
        <end position="85"/>
    </location>
</feature>
<dbReference type="Pfam" id="PF04784">
    <property type="entry name" value="DUF547"/>
    <property type="match status" value="1"/>
</dbReference>
<keyword evidence="3" id="KW-1185">Reference proteome</keyword>
<comment type="caution">
    <text evidence="2">The sequence shown here is derived from an EMBL/GenBank/DDBJ whole genome shotgun (WGS) entry which is preliminary data.</text>
</comment>
<dbReference type="OrthoDB" id="418495at2759"/>
<dbReference type="PANTHER" id="PTHR46361:SF3">
    <property type="entry name" value="ELECTRON CARRIER_ PROTEIN DISULFIDE OXIDOREDUCTASE"/>
    <property type="match status" value="1"/>
</dbReference>
<gene>
    <name evidence="2" type="ORF">OXX778_LOCUS21733</name>
</gene>
<dbReference type="EMBL" id="CAJNOC010008307">
    <property type="protein sequence ID" value="CAF1113618.1"/>
    <property type="molecule type" value="Genomic_DNA"/>
</dbReference>